<accession>A0A7I7MNR6</accession>
<gene>
    <name evidence="1" type="ORF">MSHI_17840</name>
</gene>
<name>A0A7I7MNR6_9MYCO</name>
<dbReference type="KEGG" id="mshj:MSHI_17840"/>
<dbReference type="GO" id="GO:0016020">
    <property type="term" value="C:membrane"/>
    <property type="evidence" value="ECO:0007669"/>
    <property type="project" value="TreeGrafter"/>
</dbReference>
<dbReference type="PANTHER" id="PTHR22753">
    <property type="entry name" value="TRANSMEMBRANE PROTEIN 68"/>
    <property type="match status" value="1"/>
</dbReference>
<dbReference type="CDD" id="cd07987">
    <property type="entry name" value="LPLAT_MGAT-like"/>
    <property type="match status" value="1"/>
</dbReference>
<proteinExistence type="predicted"/>
<dbReference type="PANTHER" id="PTHR22753:SF14">
    <property type="entry name" value="MONOACYLGLYCEROL_DIACYLGLYCEROL O-ACYLTRANSFERASE"/>
    <property type="match status" value="1"/>
</dbReference>
<dbReference type="InterPro" id="IPR002123">
    <property type="entry name" value="Plipid/glycerol_acylTrfase"/>
</dbReference>
<dbReference type="Proteomes" id="UP000467236">
    <property type="component" value="Chromosome"/>
</dbReference>
<sequence>MSDTENDDDIGKFDPGLTQRMIGVLRPVVKAYFRSEVHGLDSFPPGGALVVGNHSGGMFPMDVPIFSVDFYDKFGYDRPVYTLSHDILFMGVTAPLFRRTGYIRANRENAARALRSGGVVIVFPGGDYDAYRPTFAENVIDFNGRKGYVSTAIEAGVPIVPAVSIGGQETQLYLSRGTWLAEHLGLKRLLRSEILPLSFGFPFGFSAAIPPNLPLPTKIVTRVLEPIDIAATFGEDPHIDEVDEHVRSVMQQALDELAAKRRFPILG</sequence>
<dbReference type="SMART" id="SM00563">
    <property type="entry name" value="PlsC"/>
    <property type="match status" value="1"/>
</dbReference>
<dbReference type="GO" id="GO:0016746">
    <property type="term" value="F:acyltransferase activity"/>
    <property type="evidence" value="ECO:0007669"/>
    <property type="project" value="InterPro"/>
</dbReference>
<reference evidence="1 2" key="1">
    <citation type="journal article" date="2019" name="Emerg. Microbes Infect.">
        <title>Comprehensive subspecies identification of 175 nontuberculous mycobacteria species based on 7547 genomic profiles.</title>
        <authorList>
            <person name="Matsumoto Y."/>
            <person name="Kinjo T."/>
            <person name="Motooka D."/>
            <person name="Nabeya D."/>
            <person name="Jung N."/>
            <person name="Uechi K."/>
            <person name="Horii T."/>
            <person name="Iida T."/>
            <person name="Fujita J."/>
            <person name="Nakamura S."/>
        </authorList>
    </citation>
    <scope>NUCLEOTIDE SEQUENCE [LARGE SCALE GENOMIC DNA]</scope>
    <source>
        <strain evidence="1 2">JCM 14233</strain>
    </source>
</reference>
<dbReference type="OrthoDB" id="7056876at2"/>
<dbReference type="Pfam" id="PF01553">
    <property type="entry name" value="Acyltransferase"/>
    <property type="match status" value="1"/>
</dbReference>
<dbReference type="SUPFAM" id="SSF69593">
    <property type="entry name" value="Glycerol-3-phosphate (1)-acyltransferase"/>
    <property type="match status" value="1"/>
</dbReference>
<keyword evidence="2" id="KW-1185">Reference proteome</keyword>
<dbReference type="PIRSF" id="PIRSF016753">
    <property type="entry name" value="P_lipid/glycerol_ac_tran_prd"/>
    <property type="match status" value="1"/>
</dbReference>
<dbReference type="RefSeq" id="WP_083050974.1">
    <property type="nucleotide sequence ID" value="NZ_AP022575.1"/>
</dbReference>
<protein>
    <submittedName>
        <fullName evidence="1">Uncharacterized protein</fullName>
    </submittedName>
</protein>
<evidence type="ECO:0000313" key="2">
    <source>
        <dbReference type="Proteomes" id="UP000467236"/>
    </source>
</evidence>
<dbReference type="InterPro" id="IPR016676">
    <property type="entry name" value="P_lipid/glycerol_AcTrfase_prd"/>
</dbReference>
<evidence type="ECO:0000313" key="1">
    <source>
        <dbReference type="EMBL" id="BBX73878.1"/>
    </source>
</evidence>
<organism evidence="1 2">
    <name type="scientific">Mycobacterium shinjukuense</name>
    <dbReference type="NCBI Taxonomy" id="398694"/>
    <lineage>
        <taxon>Bacteria</taxon>
        <taxon>Bacillati</taxon>
        <taxon>Actinomycetota</taxon>
        <taxon>Actinomycetes</taxon>
        <taxon>Mycobacteriales</taxon>
        <taxon>Mycobacteriaceae</taxon>
        <taxon>Mycobacterium</taxon>
    </lineage>
</organism>
<dbReference type="EMBL" id="AP022575">
    <property type="protein sequence ID" value="BBX73878.1"/>
    <property type="molecule type" value="Genomic_DNA"/>
</dbReference>
<dbReference type="AlphaFoldDB" id="A0A7I7MNR6"/>